<feature type="transmembrane region" description="Helical" evidence="1">
    <location>
        <begin position="70"/>
        <end position="92"/>
    </location>
</feature>
<feature type="transmembrane region" description="Helical" evidence="1">
    <location>
        <begin position="416"/>
        <end position="434"/>
    </location>
</feature>
<feature type="transmembrane region" description="Helical" evidence="1">
    <location>
        <begin position="342"/>
        <end position="365"/>
    </location>
</feature>
<name>A0A540VR95_9GAMM</name>
<gene>
    <name evidence="2" type="ORF">FKY71_12535</name>
</gene>
<dbReference type="STRING" id="1260251.SPISAL_08355"/>
<evidence type="ECO:0000256" key="1">
    <source>
        <dbReference type="SAM" id="Phobius"/>
    </source>
</evidence>
<keyword evidence="1" id="KW-0812">Transmembrane</keyword>
<feature type="transmembrane region" description="Helical" evidence="1">
    <location>
        <begin position="202"/>
        <end position="221"/>
    </location>
</feature>
<feature type="transmembrane region" description="Helical" evidence="1">
    <location>
        <begin position="264"/>
        <end position="283"/>
    </location>
</feature>
<feature type="transmembrane region" description="Helical" evidence="1">
    <location>
        <begin position="133"/>
        <end position="156"/>
    </location>
</feature>
<protein>
    <recommendedName>
        <fullName evidence="4">DUF401 family protein</fullName>
    </recommendedName>
</protein>
<keyword evidence="1" id="KW-0472">Membrane</keyword>
<feature type="transmembrane region" description="Helical" evidence="1">
    <location>
        <begin position="177"/>
        <end position="196"/>
    </location>
</feature>
<comment type="caution">
    <text evidence="2">The sequence shown here is derived from an EMBL/GenBank/DDBJ whole genome shotgun (WGS) entry which is preliminary data.</text>
</comment>
<evidence type="ECO:0008006" key="4">
    <source>
        <dbReference type="Google" id="ProtNLM"/>
    </source>
</evidence>
<feature type="transmembrane region" description="Helical" evidence="1">
    <location>
        <begin position="377"/>
        <end position="396"/>
    </location>
</feature>
<feature type="transmembrane region" description="Helical" evidence="1">
    <location>
        <begin position="16"/>
        <end position="34"/>
    </location>
</feature>
<accession>A0A540VR95</accession>
<dbReference type="Proteomes" id="UP000315400">
    <property type="component" value="Unassembled WGS sequence"/>
</dbReference>
<evidence type="ECO:0000313" key="2">
    <source>
        <dbReference type="EMBL" id="TQE98683.1"/>
    </source>
</evidence>
<proteinExistence type="predicted"/>
<dbReference type="AlphaFoldDB" id="A0A540VR95"/>
<organism evidence="2 3">
    <name type="scientific">Spiribacter salinus</name>
    <dbReference type="NCBI Taxonomy" id="1335746"/>
    <lineage>
        <taxon>Bacteria</taxon>
        <taxon>Pseudomonadati</taxon>
        <taxon>Pseudomonadota</taxon>
        <taxon>Gammaproteobacteria</taxon>
        <taxon>Chromatiales</taxon>
        <taxon>Ectothiorhodospiraceae</taxon>
        <taxon>Spiribacter</taxon>
    </lineage>
</organism>
<keyword evidence="1" id="KW-1133">Transmembrane helix</keyword>
<feature type="transmembrane region" description="Helical" evidence="1">
    <location>
        <begin position="40"/>
        <end position="58"/>
    </location>
</feature>
<dbReference type="EMBL" id="VIFK01000154">
    <property type="protein sequence ID" value="TQE98683.1"/>
    <property type="molecule type" value="Genomic_DNA"/>
</dbReference>
<evidence type="ECO:0000313" key="3">
    <source>
        <dbReference type="Proteomes" id="UP000315400"/>
    </source>
</evidence>
<feature type="transmembrane region" description="Helical" evidence="1">
    <location>
        <begin position="304"/>
        <end position="330"/>
    </location>
</feature>
<reference evidence="2 3" key="1">
    <citation type="submission" date="2019-06" db="EMBL/GenBank/DDBJ databases">
        <title>Metagenome assembled Genome of Spiribacter salinus SL48-SHIP from the microbial mat of Salt Lake 48 (Novosibirsk region, Russia).</title>
        <authorList>
            <person name="Shipova A."/>
            <person name="Rozanov A.S."/>
            <person name="Bryanskaya A.V."/>
            <person name="Peltek S.E."/>
        </authorList>
    </citation>
    <scope>NUCLEOTIDE SEQUENCE [LARGE SCALE GENOMIC DNA]</scope>
    <source>
        <strain evidence="2">SL48-SHIP-2</strain>
    </source>
</reference>
<sequence length="438" mass="45254">MLDTHNSLAADPKGRFSRVLAGGLLAACVVTGAIASLTSWLPTLLGGLLAWAAGFILWSEVPKRTRVQSAILLTVGGLGLLVGFVAGGSLAWRTAIAGNANLIAMLAAVSFLRLITGPSNAELVVSAYGRRSLLATIVGVHLFGAVVNLSTVFIMARRMSDGDTLSRQQYVALVRGFGSAAFWSPFFAAMAAALTYAPGAQLSSLLAFGLPLAVIALALTYRDVNALGVQHFRGYPMNFASLWLPGLLAVLILGAHWWRPALSVLGLIAALAPSVTILTLALRRQPVGRQLAHHMREGLPGMRAELVLFLAAGVMAAGLMSLVAVTGVSLPFDAFGAWQASALVAGLVGLSIVGVHPVIGVAAAAPLVAPLDPDPSLLASCFLAAWGIGVAASPLSAMNLALQGAYRLRAGDSLRWNLPFAAAMLVAAALLFLLHPGA</sequence>
<feature type="transmembrane region" description="Helical" evidence="1">
    <location>
        <begin position="242"/>
        <end position="258"/>
    </location>
</feature>